<keyword evidence="1 5" id="KW-0489">Methyltransferase</keyword>
<dbReference type="PANTHER" id="PTHR22807:SF16">
    <property type="entry name" value="SAM-DEPENDENT MTASE RSMB_NOP-TYPE DOMAIN-CONTAINING PROTEIN"/>
    <property type="match status" value="1"/>
</dbReference>
<dbReference type="GO" id="GO:0003723">
    <property type="term" value="F:RNA binding"/>
    <property type="evidence" value="ECO:0007669"/>
    <property type="project" value="UniProtKB-UniRule"/>
</dbReference>
<dbReference type="Pfam" id="PF01189">
    <property type="entry name" value="Methyltr_RsmB-F"/>
    <property type="match status" value="2"/>
</dbReference>
<gene>
    <name evidence="8" type="ORF">Cvel_6826</name>
</gene>
<dbReference type="InterPro" id="IPR049560">
    <property type="entry name" value="MeTrfase_RsmB-F_NOP2_cat"/>
</dbReference>
<dbReference type="SUPFAM" id="SSF53335">
    <property type="entry name" value="S-adenosyl-L-methionine-dependent methyltransferases"/>
    <property type="match status" value="1"/>
</dbReference>
<feature type="active site" description="Nucleophile" evidence="5">
    <location>
        <position position="380"/>
    </location>
</feature>
<evidence type="ECO:0000259" key="7">
    <source>
        <dbReference type="PROSITE" id="PS51686"/>
    </source>
</evidence>
<feature type="domain" description="SAM-dependent MTase RsmB/NOP-type" evidence="7">
    <location>
        <begin position="36"/>
        <end position="457"/>
    </location>
</feature>
<evidence type="ECO:0000256" key="3">
    <source>
        <dbReference type="ARBA" id="ARBA00022691"/>
    </source>
</evidence>
<dbReference type="InterPro" id="IPR023267">
    <property type="entry name" value="RCMT"/>
</dbReference>
<dbReference type="InterPro" id="IPR023269">
    <property type="entry name" value="RCMT_subfamily_9"/>
</dbReference>
<feature type="compositionally biased region" description="Low complexity" evidence="6">
    <location>
        <begin position="403"/>
        <end position="416"/>
    </location>
</feature>
<organism evidence="8">
    <name type="scientific">Chromera velia CCMP2878</name>
    <dbReference type="NCBI Taxonomy" id="1169474"/>
    <lineage>
        <taxon>Eukaryota</taxon>
        <taxon>Sar</taxon>
        <taxon>Alveolata</taxon>
        <taxon>Colpodellida</taxon>
        <taxon>Chromeraceae</taxon>
        <taxon>Chromera</taxon>
    </lineage>
</organism>
<dbReference type="AlphaFoldDB" id="A0A0G4HHK4"/>
<keyword evidence="3 5" id="KW-0949">S-adenosyl-L-methionine</keyword>
<dbReference type="PROSITE" id="PS51686">
    <property type="entry name" value="SAM_MT_RSMB_NOP"/>
    <property type="match status" value="1"/>
</dbReference>
<reference evidence="8" key="1">
    <citation type="submission" date="2014-11" db="EMBL/GenBank/DDBJ databases">
        <authorList>
            <person name="Otto D Thomas"/>
            <person name="Naeem Raeece"/>
        </authorList>
    </citation>
    <scope>NUCLEOTIDE SEQUENCE</scope>
</reference>
<dbReference type="GO" id="GO:0008173">
    <property type="term" value="F:RNA methyltransferase activity"/>
    <property type="evidence" value="ECO:0007669"/>
    <property type="project" value="InterPro"/>
</dbReference>
<accession>A0A0G4HHK4</accession>
<keyword evidence="2 5" id="KW-0808">Transferase</keyword>
<feature type="compositionally biased region" description="Polar residues" evidence="6">
    <location>
        <begin position="479"/>
        <end position="502"/>
    </location>
</feature>
<dbReference type="VEuPathDB" id="CryptoDB:Cvel_6826"/>
<feature type="compositionally biased region" description="Low complexity" evidence="6">
    <location>
        <begin position="218"/>
        <end position="227"/>
    </location>
</feature>
<dbReference type="EMBL" id="CDMZ01002683">
    <property type="protein sequence ID" value="CEM43425.1"/>
    <property type="molecule type" value="Genomic_DNA"/>
</dbReference>
<dbReference type="InterPro" id="IPR029063">
    <property type="entry name" value="SAM-dependent_MTases_sf"/>
</dbReference>
<feature type="compositionally biased region" description="Low complexity" evidence="6">
    <location>
        <begin position="254"/>
        <end position="265"/>
    </location>
</feature>
<feature type="binding site" evidence="5">
    <location>
        <position position="157"/>
    </location>
    <ligand>
        <name>S-adenosyl-L-methionine</name>
        <dbReference type="ChEBI" id="CHEBI:59789"/>
    </ligand>
</feature>
<name>A0A0G4HHK4_9ALVE</name>
<feature type="region of interest" description="Disordered" evidence="6">
    <location>
        <begin position="670"/>
        <end position="700"/>
    </location>
</feature>
<comment type="caution">
    <text evidence="5">Lacks conserved residue(s) required for the propagation of feature annotation.</text>
</comment>
<dbReference type="PRINTS" id="PR02010">
    <property type="entry name" value="RCMT9"/>
</dbReference>
<feature type="region of interest" description="Disordered" evidence="6">
    <location>
        <begin position="401"/>
        <end position="447"/>
    </location>
</feature>
<evidence type="ECO:0000256" key="5">
    <source>
        <dbReference type="PROSITE-ProRule" id="PRU01023"/>
    </source>
</evidence>
<evidence type="ECO:0000256" key="4">
    <source>
        <dbReference type="ARBA" id="ARBA00022884"/>
    </source>
</evidence>
<evidence type="ECO:0000256" key="1">
    <source>
        <dbReference type="ARBA" id="ARBA00022603"/>
    </source>
</evidence>
<feature type="compositionally biased region" description="Basic and acidic residues" evidence="6">
    <location>
        <begin position="420"/>
        <end position="432"/>
    </location>
</feature>
<dbReference type="GO" id="GO:0001510">
    <property type="term" value="P:RNA methylation"/>
    <property type="evidence" value="ECO:0007669"/>
    <property type="project" value="InterPro"/>
</dbReference>
<dbReference type="PANTHER" id="PTHR22807">
    <property type="entry name" value="NOP2 YEAST -RELATED NOL1/NOP2/FMU SUN DOMAIN-CONTAINING"/>
    <property type="match status" value="1"/>
</dbReference>
<sequence>MASKSEEVKKETGDASLPPFPDSFLRFMEENGIAPEVFRTTRDMRRFVRLNRRKLSGGNMQAAVRKLEEELGTSLCEVPWLPPSLCVYSLSGEVQIGSSRASKNGEMAGVDAASVAAVAALQVQPGHSVLDLCCAPGAKLCLLSELVGDGGLVVGVDVSAPRLNTCRTLVRRAGCNNVRLFQADGTQFDPLAAATEVLKAATEKGGFRERKRRRKTESQQQQQSTTQTERERPTADTEPETGTKREARAPDGGPSTTSSICSSPSNDESKGGEEEEGAGGSSSSAAAADPKKNLLKLPPHLRHPVPPLFDRVLVDAECTHDGSVRHIHKFGEEGGWGWESFDRRVMDPHRLESLGTLQRGLLSRGLSLLKPGGLLVYSTCSLASAQNEKVVCDVLSKTLQGESGSASSSSSSSSSSTGHSFDERGKECHPGVRDQPQPHKGGAGKERGHFSAKVFPVRLPFVLEGFESPPAEKRDRSHGVTSPSMEVSSSRNHTAETTSESFGGSVWSVPACPPRFVPSSSDGRVSSEILGASDDKGVGETGFVAGDRGEEGSKESVEGISVWEDVPAETFTTTSITFEPSTITEVVPKLYRYETRTMTETATTEEVSTVYDDIVLEETFAGVDSSSYTETVPALVKYSIAHESSPVTVTNSRVNYANCIRPDGSVATGTGYGHGSSHGHGHGSKGKGTPLPPAAGRQPCPMKTKYRVVTDSFTETVPMVPTYSVVPADSASAFSSAEETSLTYATSTMMGTSHSVSTSYNTEIVAANSITSFQTSYAPTPMTTTKVVTSTVPMTTSVPAIPTFITASKTEIARTEKVTTESVCPPGAGSGSGKKGGCYLEETALTYVPVTVTEQIPADTTYIQESHTTYFCPPGSVDTGKTCEATHSVPAVYNCPPGSTAGKNGGCTTTSYTTTQSCPKGFTDTGKQCVMTETIPATASSGKGYASGHDHKHD</sequence>
<feature type="binding site" evidence="5">
    <location>
        <position position="184"/>
    </location>
    <ligand>
        <name>S-adenosyl-L-methionine</name>
        <dbReference type="ChEBI" id="CHEBI:59789"/>
    </ligand>
</feature>
<evidence type="ECO:0000256" key="6">
    <source>
        <dbReference type="SAM" id="MobiDB-lite"/>
    </source>
</evidence>
<dbReference type="InterPro" id="IPR001678">
    <property type="entry name" value="MeTrfase_RsmB-F_NOP2_dom"/>
</dbReference>
<dbReference type="Gene3D" id="3.40.50.150">
    <property type="entry name" value="Vaccinia Virus protein VP39"/>
    <property type="match status" value="2"/>
</dbReference>
<feature type="compositionally biased region" description="Basic and acidic residues" evidence="6">
    <location>
        <begin position="228"/>
        <end position="249"/>
    </location>
</feature>
<feature type="binding site" evidence="5">
    <location>
        <position position="315"/>
    </location>
    <ligand>
        <name>S-adenosyl-L-methionine</name>
        <dbReference type="ChEBI" id="CHEBI:59789"/>
    </ligand>
</feature>
<keyword evidence="4 5" id="KW-0694">RNA-binding</keyword>
<evidence type="ECO:0000256" key="2">
    <source>
        <dbReference type="ARBA" id="ARBA00022679"/>
    </source>
</evidence>
<feature type="region of interest" description="Disordered" evidence="6">
    <location>
        <begin position="202"/>
        <end position="288"/>
    </location>
</feature>
<proteinExistence type="inferred from homology"/>
<feature type="region of interest" description="Disordered" evidence="6">
    <location>
        <begin position="468"/>
        <end position="505"/>
    </location>
</feature>
<dbReference type="PRINTS" id="PR02008">
    <property type="entry name" value="RCMTFAMILY"/>
</dbReference>
<comment type="similarity">
    <text evidence="5">Belongs to the class I-like SAM-binding methyltransferase superfamily. RsmB/NOP family.</text>
</comment>
<protein>
    <recommendedName>
        <fullName evidence="7">SAM-dependent MTase RsmB/NOP-type domain-containing protein</fullName>
    </recommendedName>
</protein>
<evidence type="ECO:0000313" key="8">
    <source>
        <dbReference type="EMBL" id="CEM43425.1"/>
    </source>
</evidence>